<comment type="caution">
    <text evidence="2">The sequence shown here is derived from an EMBL/GenBank/DDBJ whole genome shotgun (WGS) entry which is preliminary data.</text>
</comment>
<gene>
    <name evidence="2" type="ORF">M4L21_09190</name>
</gene>
<accession>A0A9X4LB13</accession>
<dbReference type="RefSeq" id="WP_277581133.1">
    <property type="nucleotide sequence ID" value="NZ_JAMBPV010000003.1"/>
</dbReference>
<dbReference type="Pfam" id="PF17261">
    <property type="entry name" value="DUF5327"/>
    <property type="match status" value="1"/>
</dbReference>
<evidence type="ECO:0000313" key="3">
    <source>
        <dbReference type="Proteomes" id="UP001152302"/>
    </source>
</evidence>
<name>A0A9X4LB13_9STAP</name>
<feature type="compositionally biased region" description="Polar residues" evidence="1">
    <location>
        <begin position="94"/>
        <end position="114"/>
    </location>
</feature>
<dbReference type="InterPro" id="IPR035218">
    <property type="entry name" value="DUF5327"/>
</dbReference>
<protein>
    <submittedName>
        <fullName evidence="2">YwdI family protein</fullName>
    </submittedName>
</protein>
<reference evidence="2" key="1">
    <citation type="submission" date="2022-05" db="EMBL/GenBank/DDBJ databases">
        <title>Comparative genomics of Staphylococcus equorum isolates.</title>
        <authorList>
            <person name="Luelf R.H."/>
        </authorList>
    </citation>
    <scope>NUCLEOTIDE SEQUENCE</scope>
    <source>
        <strain evidence="2">TMW 2.2343</strain>
    </source>
</reference>
<feature type="region of interest" description="Disordered" evidence="1">
    <location>
        <begin position="64"/>
        <end position="129"/>
    </location>
</feature>
<organism evidence="2 3">
    <name type="scientific">Staphylococcus equorum</name>
    <dbReference type="NCBI Taxonomy" id="246432"/>
    <lineage>
        <taxon>Bacteria</taxon>
        <taxon>Bacillati</taxon>
        <taxon>Bacillota</taxon>
        <taxon>Bacilli</taxon>
        <taxon>Bacillales</taxon>
        <taxon>Staphylococcaceae</taxon>
        <taxon>Staphylococcus</taxon>
    </lineage>
</organism>
<sequence length="129" mass="14017">MEKDKIIQLIEQELVAADEANNNAEFEKHIYAIHTLTSLVTGSTNHHKNYKDNTYDVSSSFQTSTIVSNGTSKPQSTSEKQGVSAEEIRAMGGKTSQPASQNSVSDTSLTSNKLVTDDEIGNGDSIFDF</sequence>
<evidence type="ECO:0000313" key="2">
    <source>
        <dbReference type="EMBL" id="MDG0859494.1"/>
    </source>
</evidence>
<dbReference type="AlphaFoldDB" id="A0A9X4LB13"/>
<feature type="compositionally biased region" description="Polar residues" evidence="1">
    <location>
        <begin position="64"/>
        <end position="81"/>
    </location>
</feature>
<dbReference type="EMBL" id="JAMBPX010000005">
    <property type="protein sequence ID" value="MDG0859494.1"/>
    <property type="molecule type" value="Genomic_DNA"/>
</dbReference>
<proteinExistence type="predicted"/>
<evidence type="ECO:0000256" key="1">
    <source>
        <dbReference type="SAM" id="MobiDB-lite"/>
    </source>
</evidence>
<dbReference type="Proteomes" id="UP001152302">
    <property type="component" value="Unassembled WGS sequence"/>
</dbReference>